<dbReference type="GO" id="GO:1902306">
    <property type="term" value="P:negative regulation of sodium ion transmembrane transport"/>
    <property type="evidence" value="ECO:0007669"/>
    <property type="project" value="TreeGrafter"/>
</dbReference>
<comment type="similarity">
    <text evidence="2">Belongs to the COMM domain-containing protein 1 family.</text>
</comment>
<name>A0AAW2Z1U8_9EUKA</name>
<dbReference type="GO" id="GO:0032434">
    <property type="term" value="P:regulation of proteasomal ubiquitin-dependent protein catabolic process"/>
    <property type="evidence" value="ECO:0007669"/>
    <property type="project" value="TreeGrafter"/>
</dbReference>
<dbReference type="InterPro" id="IPR037351">
    <property type="entry name" value="Murr1"/>
</dbReference>
<dbReference type="GO" id="GO:0005768">
    <property type="term" value="C:endosome"/>
    <property type="evidence" value="ECO:0007669"/>
    <property type="project" value="TreeGrafter"/>
</dbReference>
<protein>
    <recommendedName>
        <fullName evidence="1">COMM domain-containing protein 1</fullName>
    </recommendedName>
</protein>
<dbReference type="GO" id="GO:2000009">
    <property type="term" value="P:negative regulation of protein localization to cell surface"/>
    <property type="evidence" value="ECO:0007669"/>
    <property type="project" value="TreeGrafter"/>
</dbReference>
<evidence type="ECO:0000313" key="5">
    <source>
        <dbReference type="Proteomes" id="UP001431209"/>
    </source>
</evidence>
<keyword evidence="5" id="KW-1185">Reference proteome</keyword>
<dbReference type="Proteomes" id="UP001431209">
    <property type="component" value="Unassembled WGS sequence"/>
</dbReference>
<dbReference type="PANTHER" id="PTHR21199:SF1">
    <property type="entry name" value="COMM DOMAIN-CONTAINING PROTEIN 1"/>
    <property type="match status" value="1"/>
</dbReference>
<accession>A0AAW2Z1U8</accession>
<proteinExistence type="inferred from homology"/>
<evidence type="ECO:0000256" key="2">
    <source>
        <dbReference type="ARBA" id="ARBA00093455"/>
    </source>
</evidence>
<dbReference type="InterPro" id="IPR033776">
    <property type="entry name" value="COMMD1_N"/>
</dbReference>
<dbReference type="InterPro" id="IPR017920">
    <property type="entry name" value="COMM"/>
</dbReference>
<dbReference type="AlphaFoldDB" id="A0AAW2Z1U8"/>
<dbReference type="EMBL" id="JAOPGA020000947">
    <property type="protein sequence ID" value="KAL0483274.1"/>
    <property type="molecule type" value="Genomic_DNA"/>
</dbReference>
<organism evidence="4 5">
    <name type="scientific">Acrasis kona</name>
    <dbReference type="NCBI Taxonomy" id="1008807"/>
    <lineage>
        <taxon>Eukaryota</taxon>
        <taxon>Discoba</taxon>
        <taxon>Heterolobosea</taxon>
        <taxon>Tetramitia</taxon>
        <taxon>Eutetramitia</taxon>
        <taxon>Acrasidae</taxon>
        <taxon>Acrasis</taxon>
    </lineage>
</organism>
<dbReference type="GO" id="GO:0055070">
    <property type="term" value="P:copper ion homeostasis"/>
    <property type="evidence" value="ECO:0007669"/>
    <property type="project" value="InterPro"/>
</dbReference>
<dbReference type="Pfam" id="PF07258">
    <property type="entry name" value="COMM_domain"/>
    <property type="match status" value="1"/>
</dbReference>
<comment type="caution">
    <text evidence="4">The sequence shown here is derived from an EMBL/GenBank/DDBJ whole genome shotgun (WGS) entry which is preliminary data.</text>
</comment>
<dbReference type="GO" id="GO:0031398">
    <property type="term" value="P:positive regulation of protein ubiquitination"/>
    <property type="evidence" value="ECO:0007669"/>
    <property type="project" value="TreeGrafter"/>
</dbReference>
<reference evidence="4 5" key="1">
    <citation type="submission" date="2024-03" db="EMBL/GenBank/DDBJ databases">
        <title>The Acrasis kona genome and developmental transcriptomes reveal deep origins of eukaryotic multicellular pathways.</title>
        <authorList>
            <person name="Sheikh S."/>
            <person name="Fu C.-J."/>
            <person name="Brown M.W."/>
            <person name="Baldauf S.L."/>
        </authorList>
    </citation>
    <scope>NUCLEOTIDE SEQUENCE [LARGE SCALE GENOMIC DNA]</scope>
    <source>
        <strain evidence="4 5">ATCC MYA-3509</strain>
    </source>
</reference>
<evidence type="ECO:0000259" key="3">
    <source>
        <dbReference type="PROSITE" id="PS51269"/>
    </source>
</evidence>
<dbReference type="PROSITE" id="PS51269">
    <property type="entry name" value="COMM"/>
    <property type="match status" value="1"/>
</dbReference>
<evidence type="ECO:0000313" key="4">
    <source>
        <dbReference type="EMBL" id="KAL0483274.1"/>
    </source>
</evidence>
<dbReference type="Pfam" id="PF17221">
    <property type="entry name" value="COMMD1_N"/>
    <property type="match status" value="1"/>
</dbReference>
<sequence length="187" mass="20909">MSNEGGFDVTDSTFTELLNSVSRSLLENDDLTSLDENSLFQDAEVDEKTKEVTIKGVANLINDCASRKLNSSHLKDYLASNGGLNEEQIQIFLHFWSTHSSKHNSRLVKNASFGKSLANEGLKWRVDQVTNVKNLSEITQTVAVVELLTKENNANNQKFSFEVTSSTLNNILEQLNQIQDRIDILST</sequence>
<gene>
    <name evidence="4" type="ORF">AKO1_014633</name>
</gene>
<dbReference type="PANTHER" id="PTHR21199">
    <property type="entry name" value="COMM DOMAIN-CONTAINING PROTEIN 1"/>
    <property type="match status" value="1"/>
</dbReference>
<evidence type="ECO:0000256" key="1">
    <source>
        <dbReference type="ARBA" id="ARBA00016551"/>
    </source>
</evidence>
<feature type="domain" description="COMM" evidence="3">
    <location>
        <begin position="118"/>
        <end position="186"/>
    </location>
</feature>